<gene>
    <name evidence="2" type="ORF">CK203_077013</name>
</gene>
<proteinExistence type="predicted"/>
<accession>A0A438DZM1</accession>
<dbReference type="EMBL" id="QGNW01001448">
    <property type="protein sequence ID" value="RVW40943.1"/>
    <property type="molecule type" value="Genomic_DNA"/>
</dbReference>
<organism evidence="2 3">
    <name type="scientific">Vitis vinifera</name>
    <name type="common">Grape</name>
    <dbReference type="NCBI Taxonomy" id="29760"/>
    <lineage>
        <taxon>Eukaryota</taxon>
        <taxon>Viridiplantae</taxon>
        <taxon>Streptophyta</taxon>
        <taxon>Embryophyta</taxon>
        <taxon>Tracheophyta</taxon>
        <taxon>Spermatophyta</taxon>
        <taxon>Magnoliopsida</taxon>
        <taxon>eudicotyledons</taxon>
        <taxon>Gunneridae</taxon>
        <taxon>Pentapetalae</taxon>
        <taxon>rosids</taxon>
        <taxon>Vitales</taxon>
        <taxon>Vitaceae</taxon>
        <taxon>Viteae</taxon>
        <taxon>Vitis</taxon>
    </lineage>
</organism>
<comment type="caution">
    <text evidence="2">The sequence shown here is derived from an EMBL/GenBank/DDBJ whole genome shotgun (WGS) entry which is preliminary data.</text>
</comment>
<feature type="region of interest" description="Disordered" evidence="1">
    <location>
        <begin position="49"/>
        <end position="107"/>
    </location>
</feature>
<name>A0A438DZM1_VITVI</name>
<feature type="compositionally biased region" description="Gly residues" evidence="1">
    <location>
        <begin position="57"/>
        <end position="70"/>
    </location>
</feature>
<reference evidence="2 3" key="1">
    <citation type="journal article" date="2018" name="PLoS Genet.">
        <title>Population sequencing reveals clonal diversity and ancestral inbreeding in the grapevine cultivar Chardonnay.</title>
        <authorList>
            <person name="Roach M.J."/>
            <person name="Johnson D.L."/>
            <person name="Bohlmann J."/>
            <person name="van Vuuren H.J."/>
            <person name="Jones S.J."/>
            <person name="Pretorius I.S."/>
            <person name="Schmidt S.A."/>
            <person name="Borneman A.R."/>
        </authorList>
    </citation>
    <scope>NUCLEOTIDE SEQUENCE [LARGE SCALE GENOMIC DNA]</scope>
    <source>
        <strain evidence="3">cv. Chardonnay</strain>
        <tissue evidence="2">Leaf</tissue>
    </source>
</reference>
<dbReference type="AlphaFoldDB" id="A0A438DZM1"/>
<feature type="compositionally biased region" description="Gly residues" evidence="1">
    <location>
        <begin position="90"/>
        <end position="107"/>
    </location>
</feature>
<evidence type="ECO:0000313" key="2">
    <source>
        <dbReference type="EMBL" id="RVW40943.1"/>
    </source>
</evidence>
<evidence type="ECO:0000313" key="3">
    <source>
        <dbReference type="Proteomes" id="UP000288805"/>
    </source>
</evidence>
<dbReference type="Proteomes" id="UP000288805">
    <property type="component" value="Unassembled WGS sequence"/>
</dbReference>
<sequence>MIHMWTGPNTPNIGHRDEIHQLCATTLGAIYEADRLLILPNVINTKRQSSDEKVVIRGGGVRTRGGGVWTRGGRVPTRSGEVRTRCGGIQTRGGGIQTRGGGVRTRG</sequence>
<protein>
    <submittedName>
        <fullName evidence="2">Uncharacterized protein</fullName>
    </submittedName>
</protein>
<evidence type="ECO:0000256" key="1">
    <source>
        <dbReference type="SAM" id="MobiDB-lite"/>
    </source>
</evidence>